<evidence type="ECO:0000313" key="1">
    <source>
        <dbReference type="EMBL" id="KAJ7376783.1"/>
    </source>
</evidence>
<dbReference type="Proteomes" id="UP001163046">
    <property type="component" value="Unassembled WGS sequence"/>
</dbReference>
<comment type="caution">
    <text evidence="1">The sequence shown here is derived from an EMBL/GenBank/DDBJ whole genome shotgun (WGS) entry which is preliminary data.</text>
</comment>
<dbReference type="OrthoDB" id="5979260at2759"/>
<evidence type="ECO:0000313" key="2">
    <source>
        <dbReference type="Proteomes" id="UP001163046"/>
    </source>
</evidence>
<dbReference type="EMBL" id="MU826390">
    <property type="protein sequence ID" value="KAJ7376783.1"/>
    <property type="molecule type" value="Genomic_DNA"/>
</dbReference>
<proteinExistence type="predicted"/>
<gene>
    <name evidence="1" type="ORF">OS493_032517</name>
</gene>
<accession>A0A9X0CWC5</accession>
<dbReference type="AlphaFoldDB" id="A0A9X0CWC5"/>
<reference evidence="1" key="1">
    <citation type="submission" date="2023-01" db="EMBL/GenBank/DDBJ databases">
        <title>Genome assembly of the deep-sea coral Lophelia pertusa.</title>
        <authorList>
            <person name="Herrera S."/>
            <person name="Cordes E."/>
        </authorList>
    </citation>
    <scope>NUCLEOTIDE SEQUENCE</scope>
    <source>
        <strain evidence="1">USNM1676648</strain>
        <tissue evidence="1">Polyp</tissue>
    </source>
</reference>
<organism evidence="1 2">
    <name type="scientific">Desmophyllum pertusum</name>
    <dbReference type="NCBI Taxonomy" id="174260"/>
    <lineage>
        <taxon>Eukaryota</taxon>
        <taxon>Metazoa</taxon>
        <taxon>Cnidaria</taxon>
        <taxon>Anthozoa</taxon>
        <taxon>Hexacorallia</taxon>
        <taxon>Scleractinia</taxon>
        <taxon>Caryophylliina</taxon>
        <taxon>Caryophylliidae</taxon>
        <taxon>Desmophyllum</taxon>
    </lineage>
</organism>
<sequence length="121" mass="13642">MPEQAFLRRLLTCQDKLVKLLVSGKDFDRIDVTFDRYRKTPITCASRKKRPRGHTPIIRIIDDGSVPLPASWSPLPASWSNFLALDDNKADLARFLSEKLLAGDPSNKIIIVSGGRRYNCS</sequence>
<name>A0A9X0CWC5_9CNID</name>
<keyword evidence="2" id="KW-1185">Reference proteome</keyword>
<protein>
    <submittedName>
        <fullName evidence="1">Uncharacterized protein</fullName>
    </submittedName>
</protein>